<dbReference type="AlphaFoldDB" id="A0A5C5YEZ2"/>
<name>A0A5C5YEZ2_9BACT</name>
<dbReference type="SUPFAM" id="SSF143081">
    <property type="entry name" value="BB1717-like"/>
    <property type="match status" value="1"/>
</dbReference>
<dbReference type="Pfam" id="PF02586">
    <property type="entry name" value="SRAP"/>
    <property type="match status" value="1"/>
</dbReference>
<keyword evidence="6" id="KW-0238">DNA-binding</keyword>
<organism evidence="10 11">
    <name type="scientific">Allorhodopirellula solitaria</name>
    <dbReference type="NCBI Taxonomy" id="2527987"/>
    <lineage>
        <taxon>Bacteria</taxon>
        <taxon>Pseudomonadati</taxon>
        <taxon>Planctomycetota</taxon>
        <taxon>Planctomycetia</taxon>
        <taxon>Pirellulales</taxon>
        <taxon>Pirellulaceae</taxon>
        <taxon>Allorhodopirellula</taxon>
    </lineage>
</organism>
<feature type="region of interest" description="Disordered" evidence="9">
    <location>
        <begin position="223"/>
        <end position="242"/>
    </location>
</feature>
<protein>
    <recommendedName>
        <fullName evidence="8">Abasic site processing protein</fullName>
        <ecNumber evidence="8">3.4.-.-</ecNumber>
    </recommendedName>
</protein>
<evidence type="ECO:0000256" key="3">
    <source>
        <dbReference type="ARBA" id="ARBA00022763"/>
    </source>
</evidence>
<dbReference type="RefSeq" id="WP_146390286.1">
    <property type="nucleotide sequence ID" value="NZ_SJPK01000002.1"/>
</dbReference>
<comment type="caution">
    <text evidence="10">The sequence shown here is derived from an EMBL/GenBank/DDBJ whole genome shotgun (WGS) entry which is preliminary data.</text>
</comment>
<dbReference type="EMBL" id="SJPK01000002">
    <property type="protein sequence ID" value="TWT74287.1"/>
    <property type="molecule type" value="Genomic_DNA"/>
</dbReference>
<keyword evidence="7" id="KW-0456">Lyase</keyword>
<evidence type="ECO:0000256" key="9">
    <source>
        <dbReference type="SAM" id="MobiDB-lite"/>
    </source>
</evidence>
<keyword evidence="5" id="KW-0190">Covalent protein-DNA linkage</keyword>
<feature type="region of interest" description="Disordered" evidence="9">
    <location>
        <begin position="52"/>
        <end position="73"/>
    </location>
</feature>
<evidence type="ECO:0000256" key="4">
    <source>
        <dbReference type="ARBA" id="ARBA00022801"/>
    </source>
</evidence>
<dbReference type="GO" id="GO:0008233">
    <property type="term" value="F:peptidase activity"/>
    <property type="evidence" value="ECO:0007669"/>
    <property type="project" value="UniProtKB-KW"/>
</dbReference>
<keyword evidence="2 8" id="KW-0645">Protease</keyword>
<dbReference type="GO" id="GO:0106300">
    <property type="term" value="P:protein-DNA covalent cross-linking repair"/>
    <property type="evidence" value="ECO:0007669"/>
    <property type="project" value="InterPro"/>
</dbReference>
<dbReference type="Proteomes" id="UP000318053">
    <property type="component" value="Unassembled WGS sequence"/>
</dbReference>
<proteinExistence type="inferred from homology"/>
<dbReference type="PANTHER" id="PTHR13604">
    <property type="entry name" value="DC12-RELATED"/>
    <property type="match status" value="1"/>
</dbReference>
<evidence type="ECO:0000256" key="6">
    <source>
        <dbReference type="ARBA" id="ARBA00023125"/>
    </source>
</evidence>
<comment type="similarity">
    <text evidence="1 8">Belongs to the SOS response-associated peptidase family.</text>
</comment>
<gene>
    <name evidence="10" type="ORF">CA85_11740</name>
</gene>
<dbReference type="PANTHER" id="PTHR13604:SF0">
    <property type="entry name" value="ABASIC SITE PROCESSING PROTEIN HMCES"/>
    <property type="match status" value="1"/>
</dbReference>
<evidence type="ECO:0000256" key="8">
    <source>
        <dbReference type="RuleBase" id="RU364100"/>
    </source>
</evidence>
<evidence type="ECO:0000256" key="7">
    <source>
        <dbReference type="ARBA" id="ARBA00023239"/>
    </source>
</evidence>
<dbReference type="OrthoDB" id="9782620at2"/>
<evidence type="ECO:0000256" key="2">
    <source>
        <dbReference type="ARBA" id="ARBA00022670"/>
    </source>
</evidence>
<dbReference type="EC" id="3.4.-.-" evidence="8"/>
<reference evidence="10 11" key="1">
    <citation type="submission" date="2019-02" db="EMBL/GenBank/DDBJ databases">
        <title>Deep-cultivation of Planctomycetes and their phenomic and genomic characterization uncovers novel biology.</title>
        <authorList>
            <person name="Wiegand S."/>
            <person name="Jogler M."/>
            <person name="Boedeker C."/>
            <person name="Pinto D."/>
            <person name="Vollmers J."/>
            <person name="Rivas-Marin E."/>
            <person name="Kohn T."/>
            <person name="Peeters S.H."/>
            <person name="Heuer A."/>
            <person name="Rast P."/>
            <person name="Oberbeckmann S."/>
            <person name="Bunk B."/>
            <person name="Jeske O."/>
            <person name="Meyerdierks A."/>
            <person name="Storesund J.E."/>
            <person name="Kallscheuer N."/>
            <person name="Luecker S."/>
            <person name="Lage O.M."/>
            <person name="Pohl T."/>
            <person name="Merkel B.J."/>
            <person name="Hornburger P."/>
            <person name="Mueller R.-W."/>
            <person name="Bruemmer F."/>
            <person name="Labrenz M."/>
            <person name="Spormann A.M."/>
            <person name="Op Den Camp H."/>
            <person name="Overmann J."/>
            <person name="Amann R."/>
            <person name="Jetten M.S.M."/>
            <person name="Mascher T."/>
            <person name="Medema M.H."/>
            <person name="Devos D.P."/>
            <person name="Kaster A.-K."/>
            <person name="Ovreas L."/>
            <person name="Rohde M."/>
            <person name="Galperin M.Y."/>
            <person name="Jogler C."/>
        </authorList>
    </citation>
    <scope>NUCLEOTIDE SEQUENCE [LARGE SCALE GENOMIC DNA]</scope>
    <source>
        <strain evidence="10 11">CA85</strain>
    </source>
</reference>
<evidence type="ECO:0000256" key="5">
    <source>
        <dbReference type="ARBA" id="ARBA00023124"/>
    </source>
</evidence>
<evidence type="ECO:0000256" key="1">
    <source>
        <dbReference type="ARBA" id="ARBA00008136"/>
    </source>
</evidence>
<keyword evidence="4 8" id="KW-0378">Hydrolase</keyword>
<sequence>MCNRYQLRTNMHSVCRELDVQPAFDFDLPDEVFPFSKAPVAVLNREGDRELRPMTFGMGKGGGRSSGRGPALNNTRIESREKWPWKKSFEKYRCVVPMTSFREPSYWGETEGTEVSFSATDDRLLLAAGIFSFRDGGGDDNAPAELSMSLIMRPALPFVMEHGHHRSPFFLRPGGVGAWLQRSARPPDESIEVLREYADDPPLVFQTDRQMAASWTKRRAAKLQSRDDQLAEIEQTGPLGID</sequence>
<keyword evidence="3" id="KW-0227">DNA damage</keyword>
<dbReference type="GO" id="GO:0006508">
    <property type="term" value="P:proteolysis"/>
    <property type="evidence" value="ECO:0007669"/>
    <property type="project" value="UniProtKB-KW"/>
</dbReference>
<dbReference type="GO" id="GO:0003697">
    <property type="term" value="F:single-stranded DNA binding"/>
    <property type="evidence" value="ECO:0007669"/>
    <property type="project" value="InterPro"/>
</dbReference>
<accession>A0A5C5YEZ2</accession>
<keyword evidence="11" id="KW-1185">Reference proteome</keyword>
<dbReference type="GO" id="GO:0016829">
    <property type="term" value="F:lyase activity"/>
    <property type="evidence" value="ECO:0007669"/>
    <property type="project" value="UniProtKB-KW"/>
</dbReference>
<dbReference type="InterPro" id="IPR036590">
    <property type="entry name" value="SRAP-like"/>
</dbReference>
<dbReference type="Gene3D" id="3.90.1680.10">
    <property type="entry name" value="SOS response associated peptidase-like"/>
    <property type="match status" value="1"/>
</dbReference>
<dbReference type="InterPro" id="IPR003738">
    <property type="entry name" value="SRAP"/>
</dbReference>
<evidence type="ECO:0000313" key="10">
    <source>
        <dbReference type="EMBL" id="TWT74287.1"/>
    </source>
</evidence>
<evidence type="ECO:0000313" key="11">
    <source>
        <dbReference type="Proteomes" id="UP000318053"/>
    </source>
</evidence>